<dbReference type="GO" id="GO:0070681">
    <property type="term" value="P:glutaminyl-tRNAGln biosynthesis via transamidation"/>
    <property type="evidence" value="ECO:0007669"/>
    <property type="project" value="TreeGrafter"/>
</dbReference>
<dbReference type="InterPro" id="IPR017958">
    <property type="entry name" value="Gln-tRNA_amidoTrfase_suB_CS"/>
</dbReference>
<dbReference type="AlphaFoldDB" id="A0A382P0B1"/>
<feature type="non-terminal residue" evidence="6">
    <location>
        <position position="246"/>
    </location>
</feature>
<organism evidence="6">
    <name type="scientific">marine metagenome</name>
    <dbReference type="NCBI Taxonomy" id="408172"/>
    <lineage>
        <taxon>unclassified sequences</taxon>
        <taxon>metagenomes</taxon>
        <taxon>ecological metagenomes</taxon>
    </lineage>
</organism>
<feature type="domain" description="Aspartyl/Glutamyl-tRNA(Gln) amidotransferase subunit B/E catalytic" evidence="5">
    <location>
        <begin position="6"/>
        <end position="241"/>
    </location>
</feature>
<dbReference type="PANTHER" id="PTHR11659:SF0">
    <property type="entry name" value="GLUTAMYL-TRNA(GLN) AMIDOTRANSFERASE SUBUNIT B, MITOCHONDRIAL"/>
    <property type="match status" value="1"/>
</dbReference>
<dbReference type="GO" id="GO:0050567">
    <property type="term" value="F:glutaminyl-tRNA synthase (glutamine-hydrolyzing) activity"/>
    <property type="evidence" value="ECO:0007669"/>
    <property type="project" value="TreeGrafter"/>
</dbReference>
<dbReference type="InterPro" id="IPR004413">
    <property type="entry name" value="GatB"/>
</dbReference>
<evidence type="ECO:0000313" key="6">
    <source>
        <dbReference type="EMBL" id="SVC66746.1"/>
    </source>
</evidence>
<dbReference type="NCBIfam" id="NF004012">
    <property type="entry name" value="PRK05477.1-2"/>
    <property type="match status" value="1"/>
</dbReference>
<dbReference type="PANTHER" id="PTHR11659">
    <property type="entry name" value="GLUTAMYL-TRNA GLN AMIDOTRANSFERASE SUBUNIT B MITOCHONDRIAL AND PROKARYOTIC PET112-RELATED"/>
    <property type="match status" value="1"/>
</dbReference>
<dbReference type="InterPro" id="IPR006075">
    <property type="entry name" value="Asn/Gln-tRNA_Trfase_suB/E_cat"/>
</dbReference>
<evidence type="ECO:0000256" key="2">
    <source>
        <dbReference type="ARBA" id="ARBA00022741"/>
    </source>
</evidence>
<accession>A0A382P0B1</accession>
<protein>
    <recommendedName>
        <fullName evidence="5">Aspartyl/Glutamyl-tRNA(Gln) amidotransferase subunit B/E catalytic domain-containing protein</fullName>
    </recommendedName>
</protein>
<dbReference type="InterPro" id="IPR017959">
    <property type="entry name" value="Asn/Gln-tRNA_amidoTrfase_suB/E"/>
</dbReference>
<keyword evidence="1" id="KW-0436">Ligase</keyword>
<evidence type="ECO:0000259" key="5">
    <source>
        <dbReference type="Pfam" id="PF02934"/>
    </source>
</evidence>
<evidence type="ECO:0000256" key="1">
    <source>
        <dbReference type="ARBA" id="ARBA00022598"/>
    </source>
</evidence>
<sequence length="246" mass="26948">MSYEAVIGLEVHAQLLTNSKIFCGCSAAFGGAPNTHVCPVCLGMPGVLPVLNKRAIEYTIRMALAVGGHVAEVSAFARKNYFYPDLPKGYQISQYDRAGEPVSLGGGVAIQADRGTHLVRLRRIHVEEEAGKSIHDEPGYQPDSSYIDYNRTGVPLIEIVSEPDIRTPQEAAAFLTRLRQIVQYIGVCDGNMEEGSMRCDANVSIRKTGDPLGELAEIKNLNSIRAVERAITFEIQRQTEAKERGE</sequence>
<evidence type="ECO:0000256" key="3">
    <source>
        <dbReference type="ARBA" id="ARBA00022840"/>
    </source>
</evidence>
<name>A0A382P0B1_9ZZZZ</name>
<dbReference type="SUPFAM" id="SSF55931">
    <property type="entry name" value="Glutamine synthetase/guanido kinase"/>
    <property type="match status" value="1"/>
</dbReference>
<keyword evidence="4" id="KW-0648">Protein biosynthesis</keyword>
<dbReference type="Pfam" id="PF02934">
    <property type="entry name" value="GatB_N"/>
    <property type="match status" value="1"/>
</dbReference>
<proteinExistence type="predicted"/>
<keyword evidence="2" id="KW-0547">Nucleotide-binding</keyword>
<keyword evidence="3" id="KW-0067">ATP-binding</keyword>
<dbReference type="InterPro" id="IPR014746">
    <property type="entry name" value="Gln_synth/guanido_kin_cat_dom"/>
</dbReference>
<dbReference type="NCBIfam" id="TIGR00133">
    <property type="entry name" value="gatB"/>
    <property type="match status" value="1"/>
</dbReference>
<dbReference type="PROSITE" id="PS01234">
    <property type="entry name" value="GATB"/>
    <property type="match status" value="1"/>
</dbReference>
<dbReference type="GO" id="GO:0005524">
    <property type="term" value="F:ATP binding"/>
    <property type="evidence" value="ECO:0007669"/>
    <property type="project" value="UniProtKB-KW"/>
</dbReference>
<dbReference type="GO" id="GO:0006412">
    <property type="term" value="P:translation"/>
    <property type="evidence" value="ECO:0007669"/>
    <property type="project" value="UniProtKB-KW"/>
</dbReference>
<reference evidence="6" key="1">
    <citation type="submission" date="2018-05" db="EMBL/GenBank/DDBJ databases">
        <authorList>
            <person name="Lanie J.A."/>
            <person name="Ng W.-L."/>
            <person name="Kazmierczak K.M."/>
            <person name="Andrzejewski T.M."/>
            <person name="Davidsen T.M."/>
            <person name="Wayne K.J."/>
            <person name="Tettelin H."/>
            <person name="Glass J.I."/>
            <person name="Rusch D."/>
            <person name="Podicherti R."/>
            <person name="Tsui H.-C.T."/>
            <person name="Winkler M.E."/>
        </authorList>
    </citation>
    <scope>NUCLEOTIDE SEQUENCE</scope>
</reference>
<evidence type="ECO:0000256" key="4">
    <source>
        <dbReference type="ARBA" id="ARBA00022917"/>
    </source>
</evidence>
<dbReference type="EMBL" id="UINC01103950">
    <property type="protein sequence ID" value="SVC66746.1"/>
    <property type="molecule type" value="Genomic_DNA"/>
</dbReference>
<gene>
    <name evidence="6" type="ORF">METZ01_LOCUS319600</name>
</gene>